<feature type="signal peptide" evidence="1">
    <location>
        <begin position="1"/>
        <end position="23"/>
    </location>
</feature>
<evidence type="ECO:0000313" key="2">
    <source>
        <dbReference type="EMBL" id="GBM76389.1"/>
    </source>
</evidence>
<dbReference type="EMBL" id="BGPR01002618">
    <property type="protein sequence ID" value="GBM76389.1"/>
    <property type="molecule type" value="Genomic_DNA"/>
</dbReference>
<dbReference type="Proteomes" id="UP000499080">
    <property type="component" value="Unassembled WGS sequence"/>
</dbReference>
<reference evidence="2 3" key="1">
    <citation type="journal article" date="2019" name="Sci. Rep.">
        <title>Orb-weaving spider Araneus ventricosus genome elucidates the spidroin gene catalogue.</title>
        <authorList>
            <person name="Kono N."/>
            <person name="Nakamura H."/>
            <person name="Ohtoshi R."/>
            <person name="Moran D.A.P."/>
            <person name="Shinohara A."/>
            <person name="Yoshida Y."/>
            <person name="Fujiwara M."/>
            <person name="Mori M."/>
            <person name="Tomita M."/>
            <person name="Arakawa K."/>
        </authorList>
    </citation>
    <scope>NUCLEOTIDE SEQUENCE [LARGE SCALE GENOMIC DNA]</scope>
</reference>
<keyword evidence="3" id="KW-1185">Reference proteome</keyword>
<keyword evidence="1" id="KW-0732">Signal</keyword>
<evidence type="ECO:0000256" key="1">
    <source>
        <dbReference type="SAM" id="SignalP"/>
    </source>
</evidence>
<organism evidence="2 3">
    <name type="scientific">Araneus ventricosus</name>
    <name type="common">Orbweaver spider</name>
    <name type="synonym">Epeira ventricosa</name>
    <dbReference type="NCBI Taxonomy" id="182803"/>
    <lineage>
        <taxon>Eukaryota</taxon>
        <taxon>Metazoa</taxon>
        <taxon>Ecdysozoa</taxon>
        <taxon>Arthropoda</taxon>
        <taxon>Chelicerata</taxon>
        <taxon>Arachnida</taxon>
        <taxon>Araneae</taxon>
        <taxon>Araneomorphae</taxon>
        <taxon>Entelegynae</taxon>
        <taxon>Araneoidea</taxon>
        <taxon>Araneidae</taxon>
        <taxon>Araneus</taxon>
    </lineage>
</organism>
<dbReference type="OrthoDB" id="6437073at2759"/>
<proteinExistence type="predicted"/>
<accession>A0A4Y2IGJ5</accession>
<sequence>MPSTSIAVFFMVLQLTQNIGCHAECFQCNCRKEGNFENTAGKTSSEKARSPLLFVVDVVGAAFAAVNSLTGWIADGLHPAFTGNPFIGKHTNVGGCLCCS</sequence>
<protein>
    <submittedName>
        <fullName evidence="2">Uncharacterized protein</fullName>
    </submittedName>
</protein>
<gene>
    <name evidence="2" type="ORF">AVEN_48383_1</name>
</gene>
<evidence type="ECO:0000313" key="3">
    <source>
        <dbReference type="Proteomes" id="UP000499080"/>
    </source>
</evidence>
<dbReference type="AlphaFoldDB" id="A0A4Y2IGJ5"/>
<feature type="chain" id="PRO_5021219953" evidence="1">
    <location>
        <begin position="24"/>
        <end position="100"/>
    </location>
</feature>
<comment type="caution">
    <text evidence="2">The sequence shown here is derived from an EMBL/GenBank/DDBJ whole genome shotgun (WGS) entry which is preliminary data.</text>
</comment>
<name>A0A4Y2IGJ5_ARAVE</name>